<reference evidence="2" key="1">
    <citation type="journal article" date="2024" name="Proc. Natl. Acad. Sci. U.S.A.">
        <title>Extraordinary preservation of gene collinearity over three hundred million years revealed in homosporous lycophytes.</title>
        <authorList>
            <person name="Li C."/>
            <person name="Wickell D."/>
            <person name="Kuo L.Y."/>
            <person name="Chen X."/>
            <person name="Nie B."/>
            <person name="Liao X."/>
            <person name="Peng D."/>
            <person name="Ji J."/>
            <person name="Jenkins J."/>
            <person name="Williams M."/>
            <person name="Shu S."/>
            <person name="Plott C."/>
            <person name="Barry K."/>
            <person name="Rajasekar S."/>
            <person name="Grimwood J."/>
            <person name="Han X."/>
            <person name="Sun S."/>
            <person name="Hou Z."/>
            <person name="He W."/>
            <person name="Dai G."/>
            <person name="Sun C."/>
            <person name="Schmutz J."/>
            <person name="Leebens-Mack J.H."/>
            <person name="Li F.W."/>
            <person name="Wang L."/>
        </authorList>
    </citation>
    <scope>NUCLEOTIDE SEQUENCE [LARGE SCALE GENOMIC DNA]</scope>
    <source>
        <strain evidence="2">cv. PW_Plant_1</strain>
    </source>
</reference>
<dbReference type="EMBL" id="CM055104">
    <property type="protein sequence ID" value="KAJ7532378.1"/>
    <property type="molecule type" value="Genomic_DNA"/>
</dbReference>
<sequence>MWSASSSLFLDKSMNKWERLTILTDILNKISSASVIHLENLNFLKHQTKTWKTNLRFSGQLKMYSLHVSCTEPASFPNALALLNTSLRMGPWTGGVSLLPLDFCQSRLLPAAHAEANPPLPC</sequence>
<evidence type="ECO:0000313" key="1">
    <source>
        <dbReference type="EMBL" id="KAJ7532378.1"/>
    </source>
</evidence>
<evidence type="ECO:0000313" key="2">
    <source>
        <dbReference type="Proteomes" id="UP001162992"/>
    </source>
</evidence>
<keyword evidence="2" id="KW-1185">Reference proteome</keyword>
<comment type="caution">
    <text evidence="1">The sequence shown here is derived from an EMBL/GenBank/DDBJ whole genome shotgun (WGS) entry which is preliminary data.</text>
</comment>
<dbReference type="Proteomes" id="UP001162992">
    <property type="component" value="Chromosome 13"/>
</dbReference>
<organism evidence="1 2">
    <name type="scientific">Diphasiastrum complanatum</name>
    <name type="common">Issler's clubmoss</name>
    <name type="synonym">Lycopodium complanatum</name>
    <dbReference type="NCBI Taxonomy" id="34168"/>
    <lineage>
        <taxon>Eukaryota</taxon>
        <taxon>Viridiplantae</taxon>
        <taxon>Streptophyta</taxon>
        <taxon>Embryophyta</taxon>
        <taxon>Tracheophyta</taxon>
        <taxon>Lycopodiopsida</taxon>
        <taxon>Lycopodiales</taxon>
        <taxon>Lycopodiaceae</taxon>
        <taxon>Lycopodioideae</taxon>
        <taxon>Diphasiastrum</taxon>
    </lineage>
</organism>
<accession>A0ACC2BRE7</accession>
<name>A0ACC2BRE7_DIPCM</name>
<gene>
    <name evidence="1" type="ORF">O6H91_13G001200</name>
</gene>
<protein>
    <submittedName>
        <fullName evidence="1">Uncharacterized protein</fullName>
    </submittedName>
</protein>
<proteinExistence type="predicted"/>